<dbReference type="KEGG" id="psti:SOO65_07175"/>
<keyword evidence="2" id="KW-1185">Reference proteome</keyword>
<gene>
    <name evidence="1" type="ORF">SOO65_07175</name>
</gene>
<accession>A0AAX4HSZ2</accession>
<protein>
    <recommendedName>
        <fullName evidence="3">RiboL-PSP-HEPN domain-containing protein</fullName>
    </recommendedName>
</protein>
<evidence type="ECO:0000313" key="2">
    <source>
        <dbReference type="Proteomes" id="UP001324634"/>
    </source>
</evidence>
<dbReference type="RefSeq" id="WP_321398821.1">
    <property type="nucleotide sequence ID" value="NZ_CP139487.1"/>
</dbReference>
<proteinExistence type="predicted"/>
<organism evidence="1 2">
    <name type="scientific">Peredibacter starrii</name>
    <dbReference type="NCBI Taxonomy" id="28202"/>
    <lineage>
        <taxon>Bacteria</taxon>
        <taxon>Pseudomonadati</taxon>
        <taxon>Bdellovibrionota</taxon>
        <taxon>Bacteriovoracia</taxon>
        <taxon>Bacteriovoracales</taxon>
        <taxon>Bacteriovoracaceae</taxon>
        <taxon>Peredibacter</taxon>
    </lineage>
</organism>
<evidence type="ECO:0000313" key="1">
    <source>
        <dbReference type="EMBL" id="WPU66523.1"/>
    </source>
</evidence>
<dbReference type="Proteomes" id="UP001324634">
    <property type="component" value="Chromosome"/>
</dbReference>
<sequence length="202" mass="23609">MNTSLLSTQLTNKLKALERVRQRAELQYQKKKIFKSDLEYMYAGIFIKMTNHFEVFLENLYFGHMTNSLKGSSAPVKTFYSFKNRNLAFKIVKGEQPFIKWMPFENLVQMSQIHFKSEFPFRLLTQADKEILNRISTIRNAIAHTSPASIEKLEKKILNQTRLKPHERNAIGYLRSSYTITPLTSRYQELSDAMSVIAQKLC</sequence>
<reference evidence="1 2" key="1">
    <citation type="submission" date="2023-11" db="EMBL/GenBank/DDBJ databases">
        <title>Peredibacter starrii A3.12.</title>
        <authorList>
            <person name="Mitchell R.J."/>
        </authorList>
    </citation>
    <scope>NUCLEOTIDE SEQUENCE [LARGE SCALE GENOMIC DNA]</scope>
    <source>
        <strain evidence="1 2">A3.12</strain>
    </source>
</reference>
<dbReference type="EMBL" id="CP139487">
    <property type="protein sequence ID" value="WPU66523.1"/>
    <property type="molecule type" value="Genomic_DNA"/>
</dbReference>
<dbReference type="AlphaFoldDB" id="A0AAX4HSZ2"/>
<name>A0AAX4HSZ2_9BACT</name>
<evidence type="ECO:0008006" key="3">
    <source>
        <dbReference type="Google" id="ProtNLM"/>
    </source>
</evidence>